<evidence type="ECO:0000313" key="1">
    <source>
        <dbReference type="EMBL" id="KIK25684.1"/>
    </source>
</evidence>
<dbReference type="HOGENOM" id="CLU_2455577_0_0_1"/>
<dbReference type="AlphaFoldDB" id="A0A0C9ZI64"/>
<evidence type="ECO:0000313" key="2">
    <source>
        <dbReference type="Proteomes" id="UP000054018"/>
    </source>
</evidence>
<protein>
    <submittedName>
        <fullName evidence="1">Uncharacterized protein</fullName>
    </submittedName>
</protein>
<reference evidence="2" key="2">
    <citation type="submission" date="2015-01" db="EMBL/GenBank/DDBJ databases">
        <title>Evolutionary Origins and Diversification of the Mycorrhizal Mutualists.</title>
        <authorList>
            <consortium name="DOE Joint Genome Institute"/>
            <consortium name="Mycorrhizal Genomics Consortium"/>
            <person name="Kohler A."/>
            <person name="Kuo A."/>
            <person name="Nagy L.G."/>
            <person name="Floudas D."/>
            <person name="Copeland A."/>
            <person name="Barry K.W."/>
            <person name="Cichocki N."/>
            <person name="Veneault-Fourrey C."/>
            <person name="LaButti K."/>
            <person name="Lindquist E.A."/>
            <person name="Lipzen A."/>
            <person name="Lundell T."/>
            <person name="Morin E."/>
            <person name="Murat C."/>
            <person name="Riley R."/>
            <person name="Ohm R."/>
            <person name="Sun H."/>
            <person name="Tunlid A."/>
            <person name="Henrissat B."/>
            <person name="Grigoriev I.V."/>
            <person name="Hibbett D.S."/>
            <person name="Martin F."/>
        </authorList>
    </citation>
    <scope>NUCLEOTIDE SEQUENCE [LARGE SCALE GENOMIC DNA]</scope>
    <source>
        <strain evidence="2">441</strain>
    </source>
</reference>
<accession>A0A0C9ZI64</accession>
<proteinExistence type="predicted"/>
<sequence>MSPAGEGSTFFTTSSAAFTFNMLSSSLSAIPSPLSFLPYSLLRACIHSRPFVQYNPPLAFSRTSYDFMPFTRLFCLILQEGIHLQGSYS</sequence>
<name>A0A0C9ZI64_9AGAM</name>
<dbReference type="Proteomes" id="UP000054018">
    <property type="component" value="Unassembled WGS sequence"/>
</dbReference>
<gene>
    <name evidence="1" type="ORF">PISMIDRAFT_676992</name>
</gene>
<reference evidence="1 2" key="1">
    <citation type="submission" date="2014-04" db="EMBL/GenBank/DDBJ databases">
        <authorList>
            <consortium name="DOE Joint Genome Institute"/>
            <person name="Kuo A."/>
            <person name="Kohler A."/>
            <person name="Costa M.D."/>
            <person name="Nagy L.G."/>
            <person name="Floudas D."/>
            <person name="Copeland A."/>
            <person name="Barry K.W."/>
            <person name="Cichocki N."/>
            <person name="Veneault-Fourrey C."/>
            <person name="LaButti K."/>
            <person name="Lindquist E.A."/>
            <person name="Lipzen A."/>
            <person name="Lundell T."/>
            <person name="Morin E."/>
            <person name="Murat C."/>
            <person name="Sun H."/>
            <person name="Tunlid A."/>
            <person name="Henrissat B."/>
            <person name="Grigoriev I.V."/>
            <person name="Hibbett D.S."/>
            <person name="Martin F."/>
            <person name="Nordberg H.P."/>
            <person name="Cantor M.N."/>
            <person name="Hua S.X."/>
        </authorList>
    </citation>
    <scope>NUCLEOTIDE SEQUENCE [LARGE SCALE GENOMIC DNA]</scope>
    <source>
        <strain evidence="1 2">441</strain>
    </source>
</reference>
<organism evidence="1 2">
    <name type="scientific">Pisolithus microcarpus 441</name>
    <dbReference type="NCBI Taxonomy" id="765257"/>
    <lineage>
        <taxon>Eukaryota</taxon>
        <taxon>Fungi</taxon>
        <taxon>Dikarya</taxon>
        <taxon>Basidiomycota</taxon>
        <taxon>Agaricomycotina</taxon>
        <taxon>Agaricomycetes</taxon>
        <taxon>Agaricomycetidae</taxon>
        <taxon>Boletales</taxon>
        <taxon>Sclerodermatineae</taxon>
        <taxon>Pisolithaceae</taxon>
        <taxon>Pisolithus</taxon>
    </lineage>
</organism>
<keyword evidence="2" id="KW-1185">Reference proteome</keyword>
<dbReference type="EMBL" id="KN833706">
    <property type="protein sequence ID" value="KIK25684.1"/>
    <property type="molecule type" value="Genomic_DNA"/>
</dbReference>